<dbReference type="RefSeq" id="WP_057638655.1">
    <property type="nucleotide sequence ID" value="NZ_LDJM01000033.1"/>
</dbReference>
<organism evidence="16 17">
    <name type="scientific">Stenotrophomonas ginsengisoli</name>
    <dbReference type="NCBI Taxonomy" id="336566"/>
    <lineage>
        <taxon>Bacteria</taxon>
        <taxon>Pseudomonadati</taxon>
        <taxon>Pseudomonadota</taxon>
        <taxon>Gammaproteobacteria</taxon>
        <taxon>Lysobacterales</taxon>
        <taxon>Lysobacteraceae</taxon>
        <taxon>Stenotrophomonas</taxon>
    </lineage>
</organism>
<keyword evidence="3 14" id="KW-0813">Transport</keyword>
<evidence type="ECO:0000256" key="1">
    <source>
        <dbReference type="ARBA" id="ARBA00004429"/>
    </source>
</evidence>
<comment type="caution">
    <text evidence="16">The sequence shown here is derived from an EMBL/GenBank/DDBJ whole genome shotgun (WGS) entry which is preliminary data.</text>
</comment>
<evidence type="ECO:0000256" key="5">
    <source>
        <dbReference type="ARBA" id="ARBA00022519"/>
    </source>
</evidence>
<comment type="subcellular location">
    <subcellularLocation>
        <location evidence="1">Cell inner membrane</location>
        <topology evidence="1">Multi-pass membrane protein</topology>
    </subcellularLocation>
    <subcellularLocation>
        <location evidence="14">Cell membrane</location>
        <topology evidence="14">Multi-pass membrane protein</topology>
    </subcellularLocation>
</comment>
<evidence type="ECO:0000256" key="8">
    <source>
        <dbReference type="ARBA" id="ARBA00022989"/>
    </source>
</evidence>
<dbReference type="PANTHER" id="PTHR36570:SF3">
    <property type="entry name" value="DISULFIDE BOND FORMATION PROTEIN B"/>
    <property type="match status" value="1"/>
</dbReference>
<dbReference type="STRING" id="336566.ABB30_12545"/>
<dbReference type="PANTHER" id="PTHR36570">
    <property type="entry name" value="DISULFIDE BOND FORMATION PROTEIN B"/>
    <property type="match status" value="1"/>
</dbReference>
<keyword evidence="9 14" id="KW-0560">Oxidoreductase</keyword>
<name>A0A0R0DBJ0_9GAMM</name>
<dbReference type="SUPFAM" id="SSF158442">
    <property type="entry name" value="DsbB-like"/>
    <property type="match status" value="1"/>
</dbReference>
<evidence type="ECO:0000256" key="11">
    <source>
        <dbReference type="ARBA" id="ARBA00023157"/>
    </source>
</evidence>
<dbReference type="NCBIfam" id="NF003354">
    <property type="entry name" value="PRK04388.1"/>
    <property type="match status" value="1"/>
</dbReference>
<dbReference type="InterPro" id="IPR050183">
    <property type="entry name" value="DsbB"/>
</dbReference>
<comment type="function">
    <text evidence="14">Required for disulfide bond formation in some periplasmic proteins. Acts by oxidizing the DsbA protein.</text>
</comment>
<dbReference type="GO" id="GO:0009055">
    <property type="term" value="F:electron transfer activity"/>
    <property type="evidence" value="ECO:0007669"/>
    <property type="project" value="UniProtKB-UniRule"/>
</dbReference>
<feature type="topological domain" description="Periplasmic" evidence="14">
    <location>
        <begin position="29"/>
        <end position="46"/>
    </location>
</feature>
<keyword evidence="11 14" id="KW-1015">Disulfide bond</keyword>
<sequence length="170" mass="18390">MNPLRWNFRLQMFAGAGVCAALLAFAIYTQMRLGLEPCSLCIYQRLAFAALGVVFVLAGLHGPRNRAGRATYGVLGVIAAAVGAGIATRHVWVQSQPQDFMTSCGPPLSFLNETMGPFEAFRTVLTATGNCGDIDWTFLGLTMPMWCLVWFVVLGLWALACGLRKGKGAR</sequence>
<comment type="caution">
    <text evidence="14">Lacks conserved residue(s) required for the propagation of feature annotation.</text>
</comment>
<keyword evidence="6 14" id="KW-0812">Transmembrane</keyword>
<keyword evidence="7 14" id="KW-0249">Electron transport</keyword>
<evidence type="ECO:0000313" key="16">
    <source>
        <dbReference type="EMBL" id="KRG75137.1"/>
    </source>
</evidence>
<proteinExistence type="inferred from homology"/>
<keyword evidence="12 14" id="KW-0143">Chaperone</keyword>
<reference evidence="16 17" key="1">
    <citation type="submission" date="2015-05" db="EMBL/GenBank/DDBJ databases">
        <title>Genome sequencing and analysis of members of genus Stenotrophomonas.</title>
        <authorList>
            <person name="Patil P.P."/>
            <person name="Midha S."/>
            <person name="Patil P.B."/>
        </authorList>
    </citation>
    <scope>NUCLEOTIDE SEQUENCE [LARGE SCALE GENOMIC DNA]</scope>
    <source>
        <strain evidence="16 17">DSM 24757</strain>
    </source>
</reference>
<dbReference type="GO" id="GO:0006457">
    <property type="term" value="P:protein folding"/>
    <property type="evidence" value="ECO:0007669"/>
    <property type="project" value="InterPro"/>
</dbReference>
<comment type="similarity">
    <text evidence="2 14">Belongs to the DsbB family.</text>
</comment>
<keyword evidence="5" id="KW-0997">Cell inner membrane</keyword>
<dbReference type="Proteomes" id="UP000050956">
    <property type="component" value="Unassembled WGS sequence"/>
</dbReference>
<dbReference type="GO" id="GO:0005886">
    <property type="term" value="C:plasma membrane"/>
    <property type="evidence" value="ECO:0007669"/>
    <property type="project" value="UniProtKB-SubCell"/>
</dbReference>
<dbReference type="AlphaFoldDB" id="A0A0R0DBJ0"/>
<feature type="disulfide bond" description="Redox-active" evidence="14">
    <location>
        <begin position="38"/>
        <end position="41"/>
    </location>
</feature>
<dbReference type="Gene3D" id="1.20.1550.10">
    <property type="entry name" value="DsbB-like"/>
    <property type="match status" value="1"/>
</dbReference>
<dbReference type="HAMAP" id="MF_00286">
    <property type="entry name" value="DsbB"/>
    <property type="match status" value="1"/>
</dbReference>
<feature type="transmembrane region" description="Helical" evidence="15">
    <location>
        <begin position="12"/>
        <end position="30"/>
    </location>
</feature>
<evidence type="ECO:0000256" key="13">
    <source>
        <dbReference type="ARBA" id="ARBA00023284"/>
    </source>
</evidence>
<evidence type="ECO:0000256" key="4">
    <source>
        <dbReference type="ARBA" id="ARBA00022475"/>
    </source>
</evidence>
<evidence type="ECO:0000256" key="6">
    <source>
        <dbReference type="ARBA" id="ARBA00022692"/>
    </source>
</evidence>
<dbReference type="PATRIC" id="fig|336566.3.peg.2013"/>
<dbReference type="InterPro" id="IPR003752">
    <property type="entry name" value="DiS_bond_form_DsbB/BdbC"/>
</dbReference>
<keyword evidence="8 14" id="KW-1133">Transmembrane helix</keyword>
<dbReference type="OrthoDB" id="3711263at2"/>
<keyword evidence="13 14" id="KW-0676">Redox-active center</keyword>
<evidence type="ECO:0000256" key="15">
    <source>
        <dbReference type="SAM" id="Phobius"/>
    </source>
</evidence>
<dbReference type="GO" id="GO:0015035">
    <property type="term" value="F:protein-disulfide reductase activity"/>
    <property type="evidence" value="ECO:0007669"/>
    <property type="project" value="UniProtKB-UniRule"/>
</dbReference>
<feature type="topological domain" description="Cytoplasmic" evidence="14">
    <location>
        <begin position="1"/>
        <end position="11"/>
    </location>
</feature>
<evidence type="ECO:0000256" key="7">
    <source>
        <dbReference type="ARBA" id="ARBA00022982"/>
    </source>
</evidence>
<evidence type="ECO:0000313" key="17">
    <source>
        <dbReference type="Proteomes" id="UP000050956"/>
    </source>
</evidence>
<evidence type="ECO:0000256" key="10">
    <source>
        <dbReference type="ARBA" id="ARBA00023136"/>
    </source>
</evidence>
<protein>
    <recommendedName>
        <fullName evidence="14">Disulfide bond formation protein B</fullName>
    </recommendedName>
    <alternativeName>
        <fullName evidence="14">Disulfide oxidoreductase</fullName>
    </alternativeName>
</protein>
<keyword evidence="4 14" id="KW-1003">Cell membrane</keyword>
<feature type="transmembrane region" description="Helical" evidence="15">
    <location>
        <begin position="42"/>
        <end position="60"/>
    </location>
</feature>
<dbReference type="InterPro" id="IPR023380">
    <property type="entry name" value="DsbB-like_sf"/>
</dbReference>
<feature type="transmembrane region" description="Helical" evidence="15">
    <location>
        <begin position="72"/>
        <end position="92"/>
    </location>
</feature>
<evidence type="ECO:0000256" key="9">
    <source>
        <dbReference type="ARBA" id="ARBA00023002"/>
    </source>
</evidence>
<evidence type="ECO:0000256" key="14">
    <source>
        <dbReference type="HAMAP-Rule" id="MF_00286"/>
    </source>
</evidence>
<dbReference type="EMBL" id="LDJM01000033">
    <property type="protein sequence ID" value="KRG75137.1"/>
    <property type="molecule type" value="Genomic_DNA"/>
</dbReference>
<keyword evidence="10 14" id="KW-0472">Membrane</keyword>
<evidence type="ECO:0000256" key="12">
    <source>
        <dbReference type="ARBA" id="ARBA00023186"/>
    </source>
</evidence>
<gene>
    <name evidence="14" type="primary">dsbB</name>
    <name evidence="16" type="ORF">ABB30_12545</name>
</gene>
<evidence type="ECO:0000256" key="2">
    <source>
        <dbReference type="ARBA" id="ARBA00008823"/>
    </source>
</evidence>
<feature type="transmembrane region" description="Helical" evidence="15">
    <location>
        <begin position="143"/>
        <end position="163"/>
    </location>
</feature>
<dbReference type="InterPro" id="IPR022920">
    <property type="entry name" value="Disulphide_bond_form_DsbB"/>
</dbReference>
<keyword evidence="17" id="KW-1185">Reference proteome</keyword>
<feature type="topological domain" description="Cytoplasmic" evidence="14">
    <location>
        <begin position="165"/>
        <end position="170"/>
    </location>
</feature>
<accession>A0A0R0DBJ0</accession>
<dbReference type="Pfam" id="PF02600">
    <property type="entry name" value="DsbB"/>
    <property type="match status" value="1"/>
</dbReference>
<evidence type="ECO:0000256" key="3">
    <source>
        <dbReference type="ARBA" id="ARBA00022448"/>
    </source>
</evidence>